<keyword evidence="11" id="KW-1185">Reference proteome</keyword>
<dbReference type="InterPro" id="IPR003439">
    <property type="entry name" value="ABC_transporter-like_ATP-bd"/>
</dbReference>
<evidence type="ECO:0000256" key="2">
    <source>
        <dbReference type="ARBA" id="ARBA00022692"/>
    </source>
</evidence>
<dbReference type="Pfam" id="PF00005">
    <property type="entry name" value="ABC_tran"/>
    <property type="match status" value="1"/>
</dbReference>
<evidence type="ECO:0000256" key="1">
    <source>
        <dbReference type="ARBA" id="ARBA00004651"/>
    </source>
</evidence>
<evidence type="ECO:0000256" key="3">
    <source>
        <dbReference type="ARBA" id="ARBA00022741"/>
    </source>
</evidence>
<dbReference type="Pfam" id="PF00664">
    <property type="entry name" value="ABC_membrane"/>
    <property type="match status" value="1"/>
</dbReference>
<evidence type="ECO:0000313" key="11">
    <source>
        <dbReference type="Proteomes" id="UP000238924"/>
    </source>
</evidence>
<dbReference type="PROSITE" id="PS50893">
    <property type="entry name" value="ABC_TRANSPORTER_2"/>
    <property type="match status" value="1"/>
</dbReference>
<keyword evidence="6 7" id="KW-0472">Membrane</keyword>
<dbReference type="InterPro" id="IPR036640">
    <property type="entry name" value="ABC1_TM_sf"/>
</dbReference>
<dbReference type="PANTHER" id="PTHR43394">
    <property type="entry name" value="ATP-DEPENDENT PERMEASE MDL1, MITOCHONDRIAL"/>
    <property type="match status" value="1"/>
</dbReference>
<feature type="transmembrane region" description="Helical" evidence="7">
    <location>
        <begin position="12"/>
        <end position="38"/>
    </location>
</feature>
<sequence>MRRSGIRIMAELIGLITPLIHVMILAITTGVLGFLFAISITIFGGYAILTYLGLNNLFTIKTIFIIVLVLAVLRGVLHYIEQLSNHFIAFKLLALIRDKVFKALRKLSPAKLEGRDKGNLIALITSDIELLEVFYAHTISPIAIGVLTSIIMTIFIGSFNIVLGVIALLGYITIGFIIPYFSSKFGKNDGMTYRDDFGKLNSYFLDSLWGIKEILQFGYGEKRAKNIETKTDNLMHINEKLKNYEGFISALTTSAVTLFTFAVLVISIILSKDIKNNFANIIIPTIAMASSFGPVIALSNLSNNLFMTLASGERVLNLLKEKPIVEEVYNGEKDLEFNGLECKDIYFDYEGEEILNDYNLQIEPNKIIGISGKSGSGKSTLLKLFMRFWDIKKGSLQISSKDIKDINTDCLRDMESYVTQDTSIFKDTIENNIKIANQNASREDVIEACKKASLHDFIMTLPKGYDTNVGELGDTLSGGEKQRIGIARSFLHNAPFILLDEPTSNLDSLNEAVILKSIKENSVNRTVVLVSHRLSTLNIADKVYKMKEDRVS</sequence>
<evidence type="ECO:0000256" key="6">
    <source>
        <dbReference type="ARBA" id="ARBA00023136"/>
    </source>
</evidence>
<feature type="transmembrane region" description="Helical" evidence="7">
    <location>
        <begin position="133"/>
        <end position="155"/>
    </location>
</feature>
<accession>A0ABX5B4S8</accession>
<protein>
    <submittedName>
        <fullName evidence="10">ABC transporter ATP-binding protein</fullName>
    </submittedName>
</protein>
<proteinExistence type="predicted"/>
<dbReference type="SMART" id="SM00382">
    <property type="entry name" value="AAA"/>
    <property type="match status" value="1"/>
</dbReference>
<dbReference type="EMBL" id="JJMJ01000153">
    <property type="protein sequence ID" value="PPS21606.1"/>
    <property type="molecule type" value="Genomic_DNA"/>
</dbReference>
<feature type="transmembrane region" description="Helical" evidence="7">
    <location>
        <begin position="247"/>
        <end position="269"/>
    </location>
</feature>
<evidence type="ECO:0000256" key="7">
    <source>
        <dbReference type="SAM" id="Phobius"/>
    </source>
</evidence>
<evidence type="ECO:0000256" key="4">
    <source>
        <dbReference type="ARBA" id="ARBA00022840"/>
    </source>
</evidence>
<dbReference type="InterPro" id="IPR011527">
    <property type="entry name" value="ABC1_TM_dom"/>
</dbReference>
<keyword evidence="5 7" id="KW-1133">Transmembrane helix</keyword>
<dbReference type="Proteomes" id="UP000238924">
    <property type="component" value="Unassembled WGS sequence"/>
</dbReference>
<feature type="domain" description="ABC transmembrane type-1" evidence="9">
    <location>
        <begin position="24"/>
        <end position="307"/>
    </location>
</feature>
<keyword evidence="2 7" id="KW-0812">Transmembrane</keyword>
<organism evidence="10 11">
    <name type="scientific">Brachyspira murdochii</name>
    <dbReference type="NCBI Taxonomy" id="84378"/>
    <lineage>
        <taxon>Bacteria</taxon>
        <taxon>Pseudomonadati</taxon>
        <taxon>Spirochaetota</taxon>
        <taxon>Spirochaetia</taxon>
        <taxon>Brachyspirales</taxon>
        <taxon>Brachyspiraceae</taxon>
        <taxon>Brachyspira</taxon>
    </lineage>
</organism>
<dbReference type="InterPro" id="IPR027417">
    <property type="entry name" value="P-loop_NTPase"/>
</dbReference>
<evidence type="ECO:0000256" key="5">
    <source>
        <dbReference type="ARBA" id="ARBA00022989"/>
    </source>
</evidence>
<comment type="subcellular location">
    <subcellularLocation>
        <location evidence="1">Cell membrane</location>
        <topology evidence="1">Multi-pass membrane protein</topology>
    </subcellularLocation>
</comment>
<evidence type="ECO:0000313" key="10">
    <source>
        <dbReference type="EMBL" id="PPS21606.1"/>
    </source>
</evidence>
<evidence type="ECO:0000259" key="8">
    <source>
        <dbReference type="PROSITE" id="PS50893"/>
    </source>
</evidence>
<feature type="domain" description="ABC transporter" evidence="8">
    <location>
        <begin position="340"/>
        <end position="552"/>
    </location>
</feature>
<dbReference type="PANTHER" id="PTHR43394:SF1">
    <property type="entry name" value="ATP-BINDING CASSETTE SUB-FAMILY B MEMBER 10, MITOCHONDRIAL"/>
    <property type="match status" value="1"/>
</dbReference>
<keyword evidence="4 10" id="KW-0067">ATP-binding</keyword>
<name>A0ABX5B4S8_9SPIR</name>
<dbReference type="GO" id="GO:0005524">
    <property type="term" value="F:ATP binding"/>
    <property type="evidence" value="ECO:0007669"/>
    <property type="project" value="UniProtKB-KW"/>
</dbReference>
<dbReference type="RefSeq" id="WP_104618747.1">
    <property type="nucleotide sequence ID" value="NZ_JJMJ01000153.1"/>
</dbReference>
<feature type="transmembrane region" description="Helical" evidence="7">
    <location>
        <begin position="58"/>
        <end position="77"/>
    </location>
</feature>
<keyword evidence="3" id="KW-0547">Nucleotide-binding</keyword>
<comment type="caution">
    <text evidence="10">The sequence shown here is derived from an EMBL/GenBank/DDBJ whole genome shotgun (WGS) entry which is preliminary data.</text>
</comment>
<dbReference type="PROSITE" id="PS00211">
    <property type="entry name" value="ABC_TRANSPORTER_1"/>
    <property type="match status" value="1"/>
</dbReference>
<dbReference type="Gene3D" id="1.20.1560.10">
    <property type="entry name" value="ABC transporter type 1, transmembrane domain"/>
    <property type="match status" value="1"/>
</dbReference>
<gene>
    <name evidence="10" type="ORF">DJ52_09765</name>
</gene>
<feature type="transmembrane region" description="Helical" evidence="7">
    <location>
        <begin position="281"/>
        <end position="301"/>
    </location>
</feature>
<dbReference type="InterPro" id="IPR017871">
    <property type="entry name" value="ABC_transporter-like_CS"/>
</dbReference>
<dbReference type="SUPFAM" id="SSF52540">
    <property type="entry name" value="P-loop containing nucleoside triphosphate hydrolases"/>
    <property type="match status" value="1"/>
</dbReference>
<dbReference type="SUPFAM" id="SSF90123">
    <property type="entry name" value="ABC transporter transmembrane region"/>
    <property type="match status" value="1"/>
</dbReference>
<dbReference type="InterPro" id="IPR003593">
    <property type="entry name" value="AAA+_ATPase"/>
</dbReference>
<dbReference type="Gene3D" id="3.40.50.300">
    <property type="entry name" value="P-loop containing nucleotide triphosphate hydrolases"/>
    <property type="match status" value="1"/>
</dbReference>
<dbReference type="PROSITE" id="PS50929">
    <property type="entry name" value="ABC_TM1F"/>
    <property type="match status" value="1"/>
</dbReference>
<feature type="transmembrane region" description="Helical" evidence="7">
    <location>
        <begin position="161"/>
        <end position="181"/>
    </location>
</feature>
<evidence type="ECO:0000259" key="9">
    <source>
        <dbReference type="PROSITE" id="PS50929"/>
    </source>
</evidence>
<dbReference type="InterPro" id="IPR039421">
    <property type="entry name" value="Type_1_exporter"/>
</dbReference>
<reference evidence="10 11" key="1">
    <citation type="submission" date="2014-04" db="EMBL/GenBank/DDBJ databases">
        <title>Whole genome sequence of 'Brachyspira hampsonii' D13-03603F2.</title>
        <authorList>
            <person name="Patterson A.H."/>
            <person name="Chaban B."/>
            <person name="Fernando C."/>
            <person name="Harding J.C."/>
            <person name="Hill J.E."/>
        </authorList>
    </citation>
    <scope>NUCLEOTIDE SEQUENCE [LARGE SCALE GENOMIC DNA]</scope>
    <source>
        <strain evidence="10 11">D13-03603F2</strain>
    </source>
</reference>